<evidence type="ECO:0000313" key="3">
    <source>
        <dbReference type="Proteomes" id="UP001084197"/>
    </source>
</evidence>
<sequence>MDRKRKYRIMIFCFISVLFVLVGCGQTINTGGDGDSANSSSQSDWELGEGELPNQIGEQIEIEDMLTDLSSEGLFDSSVRLAEKTGDNPPTGKWFIHEGEGEFGYGLTSGTAKPGDEFSVRIIGHEADGVEFHRSVRVQLTSLVGDYEQDELFVDETVYLEKITKEENVFSGTLPEGENAHYLLRVEILDDEGMVEDSRLSLIYVPAEEMNVSMYLDQDVYDVEDSEAMLTLENFGPTILFLSMHYSIEKRIEGTWRVVPLDLAFIEIAIHLGVGGTHDQSVDLTELDEGEYRVIKNVGAENMNDLEATLAAEFIIE</sequence>
<keyword evidence="3" id="KW-1185">Reference proteome</keyword>
<feature type="domain" description="Bacterial Ig-like" evidence="1">
    <location>
        <begin position="209"/>
        <end position="314"/>
    </location>
</feature>
<reference evidence="2" key="1">
    <citation type="submission" date="2022-11" db="EMBL/GenBank/DDBJ databases">
        <title>WGS of Natronobacillus azotifigens 24KS-1, an anaerobic diazotrophic haloalkaliphile from soda-rich habitats.</title>
        <authorList>
            <person name="Sorokin D.Y."/>
            <person name="Merkel A.Y."/>
        </authorList>
    </citation>
    <scope>NUCLEOTIDE SEQUENCE</scope>
    <source>
        <strain evidence="2">24KS-1</strain>
    </source>
</reference>
<dbReference type="Proteomes" id="UP001084197">
    <property type="component" value="Unassembled WGS sequence"/>
</dbReference>
<comment type="caution">
    <text evidence="2">The sequence shown here is derived from an EMBL/GenBank/DDBJ whole genome shotgun (WGS) entry which is preliminary data.</text>
</comment>
<dbReference type="EMBL" id="JAPRAT010000024">
    <property type="protein sequence ID" value="MCZ0703888.1"/>
    <property type="molecule type" value="Genomic_DNA"/>
</dbReference>
<evidence type="ECO:0000313" key="2">
    <source>
        <dbReference type="EMBL" id="MCZ0703888.1"/>
    </source>
</evidence>
<dbReference type="AlphaFoldDB" id="A0A9J6RDZ5"/>
<gene>
    <name evidence="2" type="ORF">OWO01_11760</name>
</gene>
<organism evidence="2 3">
    <name type="scientific">Natronobacillus azotifigens</name>
    <dbReference type="NCBI Taxonomy" id="472978"/>
    <lineage>
        <taxon>Bacteria</taxon>
        <taxon>Bacillati</taxon>
        <taxon>Bacillota</taxon>
        <taxon>Bacilli</taxon>
        <taxon>Bacillales</taxon>
        <taxon>Bacillaceae</taxon>
        <taxon>Natronobacillus</taxon>
    </lineage>
</organism>
<proteinExistence type="predicted"/>
<protein>
    <recommendedName>
        <fullName evidence="1">Bacterial Ig-like domain-containing protein</fullName>
    </recommendedName>
</protein>
<dbReference type="Pfam" id="PF20251">
    <property type="entry name" value="Big_14"/>
    <property type="match status" value="1"/>
</dbReference>
<name>A0A9J6RDZ5_9BACI</name>
<dbReference type="RefSeq" id="WP_268780652.1">
    <property type="nucleotide sequence ID" value="NZ_JAPRAT010000024.1"/>
</dbReference>
<evidence type="ECO:0000259" key="1">
    <source>
        <dbReference type="Pfam" id="PF20251"/>
    </source>
</evidence>
<dbReference type="InterPro" id="IPR046878">
    <property type="entry name" value="Big_14"/>
</dbReference>
<dbReference type="PROSITE" id="PS51257">
    <property type="entry name" value="PROKAR_LIPOPROTEIN"/>
    <property type="match status" value="1"/>
</dbReference>
<accession>A0A9J6RDZ5</accession>